<evidence type="ECO:0000256" key="3">
    <source>
        <dbReference type="ARBA" id="ARBA00022801"/>
    </source>
</evidence>
<dbReference type="Proteomes" id="UP000231901">
    <property type="component" value="Chromosome"/>
</dbReference>
<sequence length="709" mass="79878">MDTTLIRLASPATDVIVRCRPAAEILYWGPHLATFSPQDADSLSRPVANGRLDVDVPVTLAAETGRGLFGSPGIEGHRNGLDAFAVLATVEVRQPDPQQLVIVAEDLQAGLRLTTELRLHADSGVLQLRHSLTNLHPGDWQVQRLATTLPLPESAAEVMAFHGRWVREFQPHRTLLSHGSLVQENRRGRTSHEYFPAMIGGEPGFAEQHGQVWGVHLGWSGNHRLRAEVKTDGRRLLQAEALYLPGEIALAQGESLTTPWLYAAYSGQGLNGMSQQFHRFLRQEIIRFPHGKPRPVHLNTWEGIYFEHDPAYIMQMASQAAALGVERFIIDDGWFRGRDHDRAALGDWYVDQRKYPQGLMPVINHVRELGMEFGIWVEPEMVNPDSDLCRAHPDWLLALPGYAQPSGRYQYVLDLSNLEVFDYLLARLSWLLGEHPIDYVKWDMNRELVQPAHQGRAAADRQTQAFYRLLDVLGERFPQVEFESCASGGGRIDYEVLRRCHRFWASDNNDALERQTIQRGMSYFFPPEVMGAHIGHHRCHATGRRHGIAFRGLTALFGHMGIELDPVRADAQEQAGFRHYVALHRRYRALLHTGCLWRVDMPDASTQVQGVVSADRRQALFLAAQLAMPDYALAGVLRFPGLDPQARYRLTVVDHPDLKPVIEGGSTMRQLPAWMATPAEYSGEWLMKAGLRLPILNPETALLLALERL</sequence>
<feature type="binding site" evidence="7">
    <location>
        <position position="408"/>
    </location>
    <ligand>
        <name>substrate</name>
    </ligand>
</feature>
<dbReference type="GO" id="GO:0016052">
    <property type="term" value="P:carbohydrate catabolic process"/>
    <property type="evidence" value="ECO:0007669"/>
    <property type="project" value="InterPro"/>
</dbReference>
<dbReference type="InterPro" id="IPR038417">
    <property type="entry name" value="Alpga-gal_N_sf"/>
</dbReference>
<dbReference type="RefSeq" id="WP_100849310.1">
    <property type="nucleotide sequence ID" value="NZ_BMJF01000001.1"/>
</dbReference>
<feature type="domain" description="Glycosyl hydrolase family 36 N-terminal" evidence="9">
    <location>
        <begin position="24"/>
        <end position="250"/>
    </location>
</feature>
<organism evidence="10 11">
    <name type="scientific">Dickeya fangzhongdai</name>
    <dbReference type="NCBI Taxonomy" id="1778540"/>
    <lineage>
        <taxon>Bacteria</taxon>
        <taxon>Pseudomonadati</taxon>
        <taxon>Pseudomonadota</taxon>
        <taxon>Gammaproteobacteria</taxon>
        <taxon>Enterobacterales</taxon>
        <taxon>Pectobacteriaceae</taxon>
        <taxon>Dickeya</taxon>
    </lineage>
</organism>
<dbReference type="CDD" id="cd14791">
    <property type="entry name" value="GH36"/>
    <property type="match status" value="1"/>
</dbReference>
<dbReference type="InterPro" id="IPR031704">
    <property type="entry name" value="Glyco_hydro_36_N"/>
</dbReference>
<dbReference type="FunFam" id="3.20.20.70:FF:000118">
    <property type="entry name" value="Alpha-galactosidase"/>
    <property type="match status" value="1"/>
</dbReference>
<feature type="active site" description="Nucleophile" evidence="6">
    <location>
        <position position="443"/>
    </location>
</feature>
<keyword evidence="4 5" id="KW-0326">Glycosidase</keyword>
<dbReference type="PANTHER" id="PTHR43053">
    <property type="entry name" value="GLYCOSIDASE FAMILY 31"/>
    <property type="match status" value="1"/>
</dbReference>
<comment type="similarity">
    <text evidence="5">Belongs to the glycosyl hydrolase.</text>
</comment>
<dbReference type="InterPro" id="IPR013785">
    <property type="entry name" value="Aldolase_TIM"/>
</dbReference>
<evidence type="ECO:0000256" key="6">
    <source>
        <dbReference type="PIRSR" id="PIRSR005536-1"/>
    </source>
</evidence>
<evidence type="ECO:0000256" key="2">
    <source>
        <dbReference type="ARBA" id="ARBA00012755"/>
    </source>
</evidence>
<dbReference type="Gene3D" id="2.70.98.60">
    <property type="entry name" value="alpha-galactosidase from lactobacil brevis"/>
    <property type="match status" value="1"/>
</dbReference>
<evidence type="ECO:0000313" key="10">
    <source>
        <dbReference type="EMBL" id="ATZ93999.1"/>
    </source>
</evidence>
<protein>
    <recommendedName>
        <fullName evidence="2 5">Alpha-galactosidase</fullName>
        <ecNumber evidence="2 5">3.2.1.22</ecNumber>
    </recommendedName>
</protein>
<evidence type="ECO:0000259" key="8">
    <source>
        <dbReference type="Pfam" id="PF16874"/>
    </source>
</evidence>
<evidence type="ECO:0000256" key="1">
    <source>
        <dbReference type="ARBA" id="ARBA00001255"/>
    </source>
</evidence>
<keyword evidence="11" id="KW-1185">Reference proteome</keyword>
<comment type="catalytic activity">
    <reaction evidence="1 5">
        <text>Hydrolysis of terminal, non-reducing alpha-D-galactose residues in alpha-D-galactosides, including galactose oligosaccharides, galactomannans and galactolipids.</text>
        <dbReference type="EC" id="3.2.1.22"/>
    </reaction>
</comment>
<evidence type="ECO:0000313" key="11">
    <source>
        <dbReference type="Proteomes" id="UP000231901"/>
    </source>
</evidence>
<dbReference type="Gene3D" id="3.20.20.70">
    <property type="entry name" value="Aldolase class I"/>
    <property type="match status" value="1"/>
</dbReference>
<dbReference type="InterPro" id="IPR017853">
    <property type="entry name" value="GH"/>
</dbReference>
<feature type="binding site" evidence="7">
    <location>
        <begin position="331"/>
        <end position="332"/>
    </location>
    <ligand>
        <name>substrate</name>
    </ligand>
</feature>
<gene>
    <name evidence="10" type="ORF">CVE23_08510</name>
</gene>
<dbReference type="InterPro" id="IPR031705">
    <property type="entry name" value="Glyco_hydro_36_C"/>
</dbReference>
<dbReference type="EC" id="3.2.1.22" evidence="2 5"/>
<dbReference type="Pfam" id="PF02065">
    <property type="entry name" value="Melibiase"/>
    <property type="match status" value="1"/>
</dbReference>
<dbReference type="InterPro" id="IPR013780">
    <property type="entry name" value="Glyco_hydro_b"/>
</dbReference>
<dbReference type="GO" id="GO:0004557">
    <property type="term" value="F:alpha-galactosidase activity"/>
    <property type="evidence" value="ECO:0007669"/>
    <property type="project" value="UniProtKB-UniRule"/>
</dbReference>
<dbReference type="InterPro" id="IPR050985">
    <property type="entry name" value="Alpha-glycosidase_related"/>
</dbReference>
<dbReference type="Gene3D" id="2.60.40.1180">
    <property type="entry name" value="Golgi alpha-mannosidase II"/>
    <property type="match status" value="1"/>
</dbReference>
<dbReference type="SUPFAM" id="SSF51445">
    <property type="entry name" value="(Trans)glycosidases"/>
    <property type="match status" value="1"/>
</dbReference>
<dbReference type="Pfam" id="PF16875">
    <property type="entry name" value="Glyco_hydro_36N"/>
    <property type="match status" value="1"/>
</dbReference>
<proteinExistence type="inferred from homology"/>
<dbReference type="Pfam" id="PF16874">
    <property type="entry name" value="Glyco_hydro_36C"/>
    <property type="match status" value="1"/>
</dbReference>
<dbReference type="InterPro" id="IPR000111">
    <property type="entry name" value="Glyco_hydro_27/36_CS"/>
</dbReference>
<dbReference type="PROSITE" id="PS00512">
    <property type="entry name" value="ALPHA_GALACTOSIDASE"/>
    <property type="match status" value="1"/>
</dbReference>
<feature type="domain" description="Glycosyl hydrolase family 36 C-terminal" evidence="8">
    <location>
        <begin position="611"/>
        <end position="694"/>
    </location>
</feature>
<feature type="binding site" evidence="7">
    <location>
        <position position="485"/>
    </location>
    <ligand>
        <name>substrate</name>
    </ligand>
</feature>
<feature type="binding site" evidence="7">
    <location>
        <position position="165"/>
    </location>
    <ligand>
        <name>substrate</name>
    </ligand>
</feature>
<reference evidence="11" key="1">
    <citation type="journal article" date="2018" name="Genome Announc.">
        <title>Complete genome sequence of a Dickeya fangzhongdai type strain causing bleeding canker of pear tree trunks.</title>
        <authorList>
            <person name="Zhao Y."/>
            <person name="Tian Y."/>
            <person name="Li X."/>
            <person name="Hu B."/>
        </authorList>
    </citation>
    <scope>NUCLEOTIDE SEQUENCE [LARGE SCALE GENOMIC DNA]</scope>
    <source>
        <strain evidence="11">DSM 101947</strain>
    </source>
</reference>
<dbReference type="EMBL" id="CP025003">
    <property type="protein sequence ID" value="ATZ93999.1"/>
    <property type="molecule type" value="Genomic_DNA"/>
</dbReference>
<feature type="active site" description="Proton donor" evidence="6">
    <location>
        <position position="507"/>
    </location>
</feature>
<evidence type="ECO:0000259" key="9">
    <source>
        <dbReference type="Pfam" id="PF16875"/>
    </source>
</evidence>
<evidence type="ECO:0000256" key="5">
    <source>
        <dbReference type="PIRNR" id="PIRNR005536"/>
    </source>
</evidence>
<dbReference type="PIRSF" id="PIRSF005536">
    <property type="entry name" value="Agal"/>
    <property type="match status" value="1"/>
</dbReference>
<dbReference type="AlphaFoldDB" id="A0A2K8QKG2"/>
<evidence type="ECO:0000256" key="7">
    <source>
        <dbReference type="PIRSR" id="PIRSR005536-2"/>
    </source>
</evidence>
<name>A0A2K8QKG2_9GAMM</name>
<dbReference type="PRINTS" id="PR00743">
    <property type="entry name" value="GLHYDRLASE36"/>
</dbReference>
<dbReference type="GeneID" id="66564374"/>
<dbReference type="KEGG" id="dfn:CVE23_08510"/>
<feature type="binding site" evidence="7">
    <location>
        <position position="507"/>
    </location>
    <ligand>
        <name>substrate</name>
    </ligand>
</feature>
<dbReference type="PANTHER" id="PTHR43053:SF3">
    <property type="entry name" value="ALPHA-GALACTOSIDASE C-RELATED"/>
    <property type="match status" value="1"/>
</dbReference>
<keyword evidence="3 5" id="KW-0378">Hydrolase</keyword>
<evidence type="ECO:0000256" key="4">
    <source>
        <dbReference type="ARBA" id="ARBA00023295"/>
    </source>
</evidence>
<feature type="binding site" evidence="7">
    <location>
        <begin position="441"/>
        <end position="445"/>
    </location>
    <ligand>
        <name>substrate</name>
    </ligand>
</feature>
<accession>A0A2K8QKG2</accession>
<dbReference type="InterPro" id="IPR002252">
    <property type="entry name" value="Glyco_hydro_36"/>
</dbReference>